<name>A0ABV0BG07_9HYPH</name>
<dbReference type="InterPro" id="IPR003509">
    <property type="entry name" value="UPF0102_YraN-like"/>
</dbReference>
<keyword evidence="3" id="KW-0472">Membrane</keyword>
<protein>
    <recommendedName>
        <fullName evidence="2">UPF0102 protein WJT86_02340</fullName>
    </recommendedName>
</protein>
<evidence type="ECO:0000313" key="4">
    <source>
        <dbReference type="EMBL" id="MEN3929899.1"/>
    </source>
</evidence>
<evidence type="ECO:0000256" key="2">
    <source>
        <dbReference type="HAMAP-Rule" id="MF_00048"/>
    </source>
</evidence>
<dbReference type="SUPFAM" id="SSF52980">
    <property type="entry name" value="Restriction endonuclease-like"/>
    <property type="match status" value="1"/>
</dbReference>
<comment type="similarity">
    <text evidence="1 2">Belongs to the UPF0102 family.</text>
</comment>
<gene>
    <name evidence="4" type="ORF">WJT86_02340</name>
</gene>
<dbReference type="Pfam" id="PF02021">
    <property type="entry name" value="UPF0102"/>
    <property type="match status" value="1"/>
</dbReference>
<dbReference type="RefSeq" id="WP_346335877.1">
    <property type="nucleotide sequence ID" value="NZ_JBBYXI010000001.1"/>
</dbReference>
<dbReference type="Proteomes" id="UP001418637">
    <property type="component" value="Unassembled WGS sequence"/>
</dbReference>
<accession>A0ABV0BG07</accession>
<organism evidence="4 5">
    <name type="scientific">Hohaiivirga grylli</name>
    <dbReference type="NCBI Taxonomy" id="3133970"/>
    <lineage>
        <taxon>Bacteria</taxon>
        <taxon>Pseudomonadati</taxon>
        <taxon>Pseudomonadota</taxon>
        <taxon>Alphaproteobacteria</taxon>
        <taxon>Hyphomicrobiales</taxon>
        <taxon>Methylobacteriaceae</taxon>
        <taxon>Hohaiivirga</taxon>
    </lineage>
</organism>
<keyword evidence="3" id="KW-1133">Transmembrane helix</keyword>
<evidence type="ECO:0000256" key="1">
    <source>
        <dbReference type="ARBA" id="ARBA00006738"/>
    </source>
</evidence>
<sequence>MHEQWPWHRKKIDLELKQKRKAHRYGYFAEWLVLLLLMLKGYRLLARRYAVQGGEIDLIMRRGQLVVFIEVKARRDLQSAIHAIDHRKWRKFARTVRVWLQRNPWACEYSLRCDAAYIINGWRMHYIEDAFQFD</sequence>
<dbReference type="HAMAP" id="MF_00048">
    <property type="entry name" value="UPF0102"/>
    <property type="match status" value="1"/>
</dbReference>
<keyword evidence="3" id="KW-0812">Transmembrane</keyword>
<dbReference type="InterPro" id="IPR011335">
    <property type="entry name" value="Restrct_endonuc-II-like"/>
</dbReference>
<dbReference type="PANTHER" id="PTHR34039:SF1">
    <property type="entry name" value="UPF0102 PROTEIN YRAN"/>
    <property type="match status" value="1"/>
</dbReference>
<evidence type="ECO:0000313" key="5">
    <source>
        <dbReference type="Proteomes" id="UP001418637"/>
    </source>
</evidence>
<dbReference type="Gene3D" id="3.40.1350.10">
    <property type="match status" value="1"/>
</dbReference>
<keyword evidence="5" id="KW-1185">Reference proteome</keyword>
<evidence type="ECO:0000256" key="3">
    <source>
        <dbReference type="SAM" id="Phobius"/>
    </source>
</evidence>
<dbReference type="PANTHER" id="PTHR34039">
    <property type="entry name" value="UPF0102 PROTEIN YRAN"/>
    <property type="match status" value="1"/>
</dbReference>
<dbReference type="EMBL" id="JBBYXI010000001">
    <property type="protein sequence ID" value="MEN3929899.1"/>
    <property type="molecule type" value="Genomic_DNA"/>
</dbReference>
<comment type="caution">
    <text evidence="4">The sequence shown here is derived from an EMBL/GenBank/DDBJ whole genome shotgun (WGS) entry which is preliminary data.</text>
</comment>
<feature type="transmembrane region" description="Helical" evidence="3">
    <location>
        <begin position="25"/>
        <end position="42"/>
    </location>
</feature>
<dbReference type="InterPro" id="IPR011856">
    <property type="entry name" value="tRNA_endonuc-like_dom_sf"/>
</dbReference>
<reference evidence="4 5" key="1">
    <citation type="submission" date="2024-04" db="EMBL/GenBank/DDBJ databases">
        <title>A novel species isolated from cricket.</title>
        <authorList>
            <person name="Wang H.-C."/>
        </authorList>
    </citation>
    <scope>NUCLEOTIDE SEQUENCE [LARGE SCALE GENOMIC DNA]</scope>
    <source>
        <strain evidence="4 5">WL0021</strain>
    </source>
</reference>
<proteinExistence type="inferred from homology"/>